<protein>
    <submittedName>
        <fullName evidence="4">Vegetative incompatibility protein HET-E-1</fullName>
    </submittedName>
</protein>
<dbReference type="InterPro" id="IPR019399">
    <property type="entry name" value="Parkin_co-regulated_protein"/>
</dbReference>
<dbReference type="PANTHER" id="PTHR21207">
    <property type="entry name" value="PARKIN COREGULATED GENE PROTEIN PARK2 COREGULATED"/>
    <property type="match status" value="1"/>
</dbReference>
<dbReference type="AlphaFoldDB" id="A0A0R3U1I2"/>
<feature type="region of interest" description="Disordered" evidence="1">
    <location>
        <begin position="1"/>
        <end position="21"/>
    </location>
</feature>
<dbReference type="STRING" id="53468.A0A0R3U1I2"/>
<evidence type="ECO:0000313" key="4">
    <source>
        <dbReference type="WBParaSite" id="MCU_001911-RA"/>
    </source>
</evidence>
<proteinExistence type="predicted"/>
<dbReference type="Proteomes" id="UP000267029">
    <property type="component" value="Unassembled WGS sequence"/>
</dbReference>
<dbReference type="OrthoDB" id="5954824at2759"/>
<dbReference type="WBParaSite" id="MCU_001911-RA">
    <property type="protein sequence ID" value="MCU_001911-RA"/>
    <property type="gene ID" value="MCU_001911"/>
</dbReference>
<keyword evidence="3" id="KW-1185">Reference proteome</keyword>
<dbReference type="Pfam" id="PF10274">
    <property type="entry name" value="ParcG"/>
    <property type="match status" value="1"/>
</dbReference>
<dbReference type="EMBL" id="UXSR01000016">
    <property type="protein sequence ID" value="VDD74220.1"/>
    <property type="molecule type" value="Genomic_DNA"/>
</dbReference>
<reference evidence="2 3" key="1">
    <citation type="submission" date="2018-10" db="EMBL/GenBank/DDBJ databases">
        <authorList>
            <consortium name="Pathogen Informatics"/>
        </authorList>
    </citation>
    <scope>NUCLEOTIDE SEQUENCE [LARGE SCALE GENOMIC DNA]</scope>
</reference>
<dbReference type="PANTHER" id="PTHR21207:SF2">
    <property type="entry name" value="PARKIN COREGULATED GENE PROTEIN"/>
    <property type="match status" value="1"/>
</dbReference>
<gene>
    <name evidence="2" type="ORF">MCOS_LOCUS223</name>
</gene>
<accession>A0A0R3U1I2</accession>
<dbReference type="GO" id="GO:0051879">
    <property type="term" value="F:Hsp90 protein binding"/>
    <property type="evidence" value="ECO:0007669"/>
    <property type="project" value="TreeGrafter"/>
</dbReference>
<sequence length="296" mass="34129">MSRRCSSGSCHRRAPCSPKPPRTSLCEALKNEQNPKYKAEICDCKVDWCGRLPRRVPLLGEADPQSEKCKRAFQVKSEQGIWDIGVPYVTRHKLPLKRSRFRTKYERGLYPFKLNHSGDVTCYKIAWCMEVEQCDVVDLIRDSLEGQSDNWYWATIAHLVYMDVLKHVPPVKLAAALPAFSVEFRIMIHRNNDETTRRVLKMLKELALVATSIGPELAFYAHDFFVLCYQYVLKANEVGDRITYEQKKRTPISDLVEELHAIFEVVSGSEQDYAVAGMKLAVPTYRIPDQHYRAQK</sequence>
<name>A0A0R3U1I2_MESCO</name>
<evidence type="ECO:0000313" key="3">
    <source>
        <dbReference type="Proteomes" id="UP000267029"/>
    </source>
</evidence>
<reference evidence="4" key="2">
    <citation type="submission" date="2019-11" db="UniProtKB">
        <authorList>
            <consortium name="WormBaseParasite"/>
        </authorList>
    </citation>
    <scope>IDENTIFICATION</scope>
</reference>
<evidence type="ECO:0000313" key="2">
    <source>
        <dbReference type="EMBL" id="VDD74220.1"/>
    </source>
</evidence>
<dbReference type="GO" id="GO:0030544">
    <property type="term" value="F:Hsp70 protein binding"/>
    <property type="evidence" value="ECO:0007669"/>
    <property type="project" value="TreeGrafter"/>
</dbReference>
<evidence type="ECO:0000256" key="1">
    <source>
        <dbReference type="SAM" id="MobiDB-lite"/>
    </source>
</evidence>
<organism evidence="2 3">
    <name type="scientific">Mesocestoides corti</name>
    <name type="common">Flatworm</name>
    <dbReference type="NCBI Taxonomy" id="53468"/>
    <lineage>
        <taxon>Eukaryota</taxon>
        <taxon>Metazoa</taxon>
        <taxon>Spiralia</taxon>
        <taxon>Lophotrochozoa</taxon>
        <taxon>Platyhelminthes</taxon>
        <taxon>Cestoda</taxon>
        <taxon>Eucestoda</taxon>
        <taxon>Cyclophyllidea</taxon>
        <taxon>Mesocestoididae</taxon>
        <taxon>Mesocestoides</taxon>
    </lineage>
</organism>